<dbReference type="GO" id="GO:0005524">
    <property type="term" value="F:ATP binding"/>
    <property type="evidence" value="ECO:0007669"/>
    <property type="project" value="UniProtKB-KW"/>
</dbReference>
<keyword evidence="10 23" id="KW-0436">Ligase</keyword>
<dbReference type="GO" id="GO:0046872">
    <property type="term" value="F:metal ion binding"/>
    <property type="evidence" value="ECO:0007669"/>
    <property type="project" value="UniProtKB-KW"/>
</dbReference>
<evidence type="ECO:0000256" key="7">
    <source>
        <dbReference type="ARBA" id="ARBA00013023"/>
    </source>
</evidence>
<comment type="similarity">
    <text evidence="5 23">Belongs to the folylpolyglutamate synthase family.</text>
</comment>
<organism evidence="26 27">
    <name type="scientific">Candidatus Kinetoplastidibacterium galati TCC219</name>
    <dbReference type="NCBI Taxonomy" id="1208921"/>
    <lineage>
        <taxon>Bacteria</taxon>
        <taxon>Pseudomonadati</taxon>
        <taxon>Pseudomonadota</taxon>
        <taxon>Betaproteobacteria</taxon>
        <taxon>Candidatus Kinetoplastidibacterium</taxon>
    </lineage>
</organism>
<evidence type="ECO:0000313" key="27">
    <source>
        <dbReference type="Proteomes" id="UP000011658"/>
    </source>
</evidence>
<evidence type="ECO:0000256" key="23">
    <source>
        <dbReference type="PIRNR" id="PIRNR001563"/>
    </source>
</evidence>
<dbReference type="NCBIfam" id="NF008101">
    <property type="entry name" value="PRK10846.1"/>
    <property type="match status" value="1"/>
</dbReference>
<dbReference type="InterPro" id="IPR036615">
    <property type="entry name" value="Mur_ligase_C_dom_sf"/>
</dbReference>
<dbReference type="Pfam" id="PF02875">
    <property type="entry name" value="Mur_ligase_C"/>
    <property type="match status" value="1"/>
</dbReference>
<evidence type="ECO:0000256" key="14">
    <source>
        <dbReference type="ARBA" id="ARBA00022842"/>
    </source>
</evidence>
<dbReference type="InterPro" id="IPR036565">
    <property type="entry name" value="Mur-like_cat_sf"/>
</dbReference>
<comment type="catalytic activity">
    <reaction evidence="20">
        <text>10-formyltetrahydrofolyl-(gamma-L-Glu)(n) + L-glutamate + ATP = 10-formyltetrahydrofolyl-(gamma-L-Glu)(n+1) + ADP + phosphate + H(+)</text>
        <dbReference type="Rhea" id="RHEA:51904"/>
        <dbReference type="Rhea" id="RHEA-COMP:13088"/>
        <dbReference type="Rhea" id="RHEA-COMP:14300"/>
        <dbReference type="ChEBI" id="CHEBI:15378"/>
        <dbReference type="ChEBI" id="CHEBI:29985"/>
        <dbReference type="ChEBI" id="CHEBI:30616"/>
        <dbReference type="ChEBI" id="CHEBI:43474"/>
        <dbReference type="ChEBI" id="CHEBI:134413"/>
        <dbReference type="ChEBI" id="CHEBI:456216"/>
        <dbReference type="EC" id="6.3.2.17"/>
    </reaction>
</comment>
<dbReference type="InterPro" id="IPR004101">
    <property type="entry name" value="Mur_ligase_C"/>
</dbReference>
<dbReference type="PATRIC" id="fig|1208921.3.peg.298"/>
<evidence type="ECO:0000256" key="16">
    <source>
        <dbReference type="ARBA" id="ARBA00030048"/>
    </source>
</evidence>
<keyword evidence="14" id="KW-0460">Magnesium</keyword>
<accession>M1M152</accession>
<dbReference type="OrthoDB" id="9809356at2"/>
<evidence type="ECO:0000256" key="11">
    <source>
        <dbReference type="ARBA" id="ARBA00022723"/>
    </source>
</evidence>
<comment type="cofactor">
    <cofactor evidence="1">
        <name>Mg(2+)</name>
        <dbReference type="ChEBI" id="CHEBI:18420"/>
    </cofactor>
</comment>
<evidence type="ECO:0000256" key="22">
    <source>
        <dbReference type="ARBA" id="ARBA00049161"/>
    </source>
</evidence>
<evidence type="ECO:0000256" key="4">
    <source>
        <dbReference type="ARBA" id="ARBA00005150"/>
    </source>
</evidence>
<dbReference type="STRING" id="1208921.ST1E_0621"/>
<evidence type="ECO:0000256" key="13">
    <source>
        <dbReference type="ARBA" id="ARBA00022840"/>
    </source>
</evidence>
<dbReference type="PANTHER" id="PTHR11136">
    <property type="entry name" value="FOLYLPOLYGLUTAMATE SYNTHASE-RELATED"/>
    <property type="match status" value="1"/>
</dbReference>
<evidence type="ECO:0000259" key="25">
    <source>
        <dbReference type="Pfam" id="PF08245"/>
    </source>
</evidence>
<dbReference type="EMBL" id="CP003806">
    <property type="protein sequence ID" value="AGF49019.1"/>
    <property type="molecule type" value="Genomic_DNA"/>
</dbReference>
<dbReference type="UniPathway" id="UPA00077">
    <property type="reaction ID" value="UER00157"/>
</dbReference>
<sequence length="423" mass="47056">MNKKNSSLSDWLKYIESIHPISIDLNLDRVKIVASLINIKMDGVVFTVGGTNGKGSTCGFLESFSLKAGYTVGLYTSPHIVSFNERFRINGINVSDNDIIDSLYFIDKVRGDISLTYFEFTTLAAIYLFSIKKLEVLIFEVGMGGRLDAVNVIDSDCSIVTSIGLDHVEWLGESRDSIGFEKAHIYRKNKPAICSDINPPMSLLDYANEIGADLLLVNSDFKYSINSNDTWSYRGKYSNFDELPYPKMLGKYQLLNASTALIAIESVSDRLNISYKNICEGILNSFLPCRFQIIKKNPTIILDVAHNAHAAISLAENLAGNNIFSKTHAVIGMLKDKNISEVVKILDPYVDYWYCCSTLGPRGLSSDLLFDIIKDNLKSANVICCSSVVNAFNTSLKNSNQNDRILVFGSFLTVSDVYQLYLS</sequence>
<dbReference type="Gene3D" id="3.90.190.20">
    <property type="entry name" value="Mur ligase, C-terminal domain"/>
    <property type="match status" value="1"/>
</dbReference>
<keyword evidence="27" id="KW-1185">Reference proteome</keyword>
<evidence type="ECO:0000313" key="26">
    <source>
        <dbReference type="EMBL" id="AGF49019.1"/>
    </source>
</evidence>
<dbReference type="PIRSF" id="PIRSF001563">
    <property type="entry name" value="Folylpolyglu_synth"/>
    <property type="match status" value="1"/>
</dbReference>
<evidence type="ECO:0000256" key="10">
    <source>
        <dbReference type="ARBA" id="ARBA00022598"/>
    </source>
</evidence>
<keyword evidence="12 23" id="KW-0547">Nucleotide-binding</keyword>
<dbReference type="GO" id="GO:0046656">
    <property type="term" value="P:folic acid biosynthetic process"/>
    <property type="evidence" value="ECO:0007669"/>
    <property type="project" value="UniProtKB-KW"/>
</dbReference>
<dbReference type="GO" id="GO:0046654">
    <property type="term" value="P:tetrahydrofolate biosynthetic process"/>
    <property type="evidence" value="ECO:0007669"/>
    <property type="project" value="UniProtKB-UniPathway"/>
</dbReference>
<evidence type="ECO:0000256" key="20">
    <source>
        <dbReference type="ARBA" id="ARBA00047808"/>
    </source>
</evidence>
<gene>
    <name evidence="26" type="ORF">ST1E_0621</name>
</gene>
<evidence type="ECO:0000256" key="1">
    <source>
        <dbReference type="ARBA" id="ARBA00001946"/>
    </source>
</evidence>
<evidence type="ECO:0000256" key="21">
    <source>
        <dbReference type="ARBA" id="ARBA00049035"/>
    </source>
</evidence>
<dbReference type="Gene3D" id="3.40.1190.10">
    <property type="entry name" value="Mur-like, catalytic domain"/>
    <property type="match status" value="1"/>
</dbReference>
<comment type="catalytic activity">
    <reaction evidence="21">
        <text>(6R)-5,10-methylenetetrahydrofolyl-(gamma-L-Glu)(n) + L-glutamate + ATP = (6R)-5,10-methylenetetrahydrofolyl-(gamma-L-Glu)(n+1) + ADP + phosphate + H(+)</text>
        <dbReference type="Rhea" id="RHEA:51912"/>
        <dbReference type="Rhea" id="RHEA-COMP:13257"/>
        <dbReference type="Rhea" id="RHEA-COMP:13258"/>
        <dbReference type="ChEBI" id="CHEBI:15378"/>
        <dbReference type="ChEBI" id="CHEBI:29985"/>
        <dbReference type="ChEBI" id="CHEBI:30616"/>
        <dbReference type="ChEBI" id="CHEBI:43474"/>
        <dbReference type="ChEBI" id="CHEBI:136572"/>
        <dbReference type="ChEBI" id="CHEBI:456216"/>
        <dbReference type="EC" id="6.3.2.17"/>
    </reaction>
</comment>
<comment type="function">
    <text evidence="2">Functions in two distinct reactions of the de novo folate biosynthetic pathway. Catalyzes the addition of a glutamate residue to dihydropteroate (7,8-dihydropteroate or H2Pte) to form dihydrofolate (7,8-dihydrofolate monoglutamate or H2Pte-Glu). Also catalyzes successive additions of L-glutamate to tetrahydrofolate or 10-formyltetrahydrofolate or 5,10-methylenetetrahydrofolate, leading to folylpolyglutamate derivatives.</text>
</comment>
<dbReference type="NCBIfam" id="TIGR01499">
    <property type="entry name" value="folC"/>
    <property type="match status" value="1"/>
</dbReference>
<dbReference type="SUPFAM" id="SSF53244">
    <property type="entry name" value="MurD-like peptide ligases, peptide-binding domain"/>
    <property type="match status" value="1"/>
</dbReference>
<dbReference type="EC" id="6.3.2.17" evidence="8"/>
<evidence type="ECO:0000256" key="18">
    <source>
        <dbReference type="ARBA" id="ARBA00032510"/>
    </source>
</evidence>
<dbReference type="HOGENOM" id="CLU_015869_1_0_4"/>
<evidence type="ECO:0000256" key="19">
    <source>
        <dbReference type="ARBA" id="ARBA00047493"/>
    </source>
</evidence>
<evidence type="ECO:0000256" key="12">
    <source>
        <dbReference type="ARBA" id="ARBA00022741"/>
    </source>
</evidence>
<evidence type="ECO:0000256" key="3">
    <source>
        <dbReference type="ARBA" id="ARBA00004799"/>
    </source>
</evidence>
<comment type="pathway">
    <text evidence="3">Cofactor biosynthesis; tetrahydrofolate biosynthesis; 7,8-dihydrofolate from 2-amino-4-hydroxy-6-hydroxymethyl-7,8-dihydropteridine diphosphate and 4-aminobenzoate: step 2/2.</text>
</comment>
<dbReference type="GO" id="GO:0005737">
    <property type="term" value="C:cytoplasm"/>
    <property type="evidence" value="ECO:0007669"/>
    <property type="project" value="TreeGrafter"/>
</dbReference>
<dbReference type="InterPro" id="IPR001645">
    <property type="entry name" value="Folylpolyglutamate_synth"/>
</dbReference>
<dbReference type="PANTHER" id="PTHR11136:SF0">
    <property type="entry name" value="DIHYDROFOLATE SYNTHETASE-RELATED"/>
    <property type="match status" value="1"/>
</dbReference>
<dbReference type="EC" id="6.3.2.12" evidence="7"/>
<comment type="subunit">
    <text evidence="6">Monomer.</text>
</comment>
<dbReference type="Proteomes" id="UP000011658">
    <property type="component" value="Chromosome"/>
</dbReference>
<reference evidence="26 27" key="1">
    <citation type="journal article" date="2013" name="Genome Biol. Evol.">
        <title>Genome evolution and phylogenomic analysis of candidatus kinetoplastibacterium, the betaproteobacterial endosymbionts of strigomonas and angomonas.</title>
        <authorList>
            <person name="Alves J.M."/>
            <person name="Serrano M.G."/>
            <person name="Maia da Silva F."/>
            <person name="Voegtly L.J."/>
            <person name="Matveyev A.V."/>
            <person name="Teixeira M.M."/>
            <person name="Camargo E.P."/>
            <person name="Buck G.A."/>
        </authorList>
    </citation>
    <scope>NUCLEOTIDE SEQUENCE [LARGE SCALE GENOMIC DNA]</scope>
    <source>
        <strain evidence="26 27">TCC219</strain>
    </source>
</reference>
<dbReference type="RefSeq" id="WP_015389504.1">
    <property type="nucleotide sequence ID" value="NC_020284.1"/>
</dbReference>
<keyword evidence="15" id="KW-0289">Folate biosynthesis</keyword>
<evidence type="ECO:0000256" key="8">
    <source>
        <dbReference type="ARBA" id="ARBA00013025"/>
    </source>
</evidence>
<protein>
    <recommendedName>
        <fullName evidence="9">Dihydrofolate synthase/folylpolyglutamate synthase</fullName>
        <ecNumber evidence="7">6.3.2.12</ecNumber>
        <ecNumber evidence="8">6.3.2.17</ecNumber>
    </recommendedName>
    <alternativeName>
        <fullName evidence="18">Folylpoly-gamma-glutamate synthetase-dihydrofolate synthetase</fullName>
    </alternativeName>
    <alternativeName>
        <fullName evidence="16">Folylpolyglutamate synthetase</fullName>
    </alternativeName>
    <alternativeName>
        <fullName evidence="17">Tetrahydrofolylpolyglutamate synthase</fullName>
    </alternativeName>
</protein>
<evidence type="ECO:0000256" key="5">
    <source>
        <dbReference type="ARBA" id="ARBA00008276"/>
    </source>
</evidence>
<name>M1M152_9PROT</name>
<dbReference type="GO" id="GO:0008841">
    <property type="term" value="F:dihydrofolate synthase activity"/>
    <property type="evidence" value="ECO:0007669"/>
    <property type="project" value="UniProtKB-EC"/>
</dbReference>
<dbReference type="Pfam" id="PF08245">
    <property type="entry name" value="Mur_ligase_M"/>
    <property type="match status" value="1"/>
</dbReference>
<comment type="catalytic activity">
    <reaction evidence="19">
        <text>(6S)-5,6,7,8-tetrahydrofolyl-(gamma-L-Glu)(n) + L-glutamate + ATP = (6S)-5,6,7,8-tetrahydrofolyl-(gamma-L-Glu)(n+1) + ADP + phosphate + H(+)</text>
        <dbReference type="Rhea" id="RHEA:10580"/>
        <dbReference type="Rhea" id="RHEA-COMP:14738"/>
        <dbReference type="Rhea" id="RHEA-COMP:14740"/>
        <dbReference type="ChEBI" id="CHEBI:15378"/>
        <dbReference type="ChEBI" id="CHEBI:29985"/>
        <dbReference type="ChEBI" id="CHEBI:30616"/>
        <dbReference type="ChEBI" id="CHEBI:43474"/>
        <dbReference type="ChEBI" id="CHEBI:141005"/>
        <dbReference type="ChEBI" id="CHEBI:456216"/>
        <dbReference type="EC" id="6.3.2.17"/>
    </reaction>
</comment>
<dbReference type="eggNOG" id="COG0285">
    <property type="taxonomic scope" value="Bacteria"/>
</dbReference>
<dbReference type="InterPro" id="IPR013221">
    <property type="entry name" value="Mur_ligase_cen"/>
</dbReference>
<feature type="domain" description="Mur ligase central" evidence="25">
    <location>
        <begin position="48"/>
        <end position="223"/>
    </location>
</feature>
<feature type="domain" description="Mur ligase C-terminal" evidence="24">
    <location>
        <begin position="290"/>
        <end position="411"/>
    </location>
</feature>
<dbReference type="AlphaFoldDB" id="M1M152"/>
<comment type="catalytic activity">
    <reaction evidence="22">
        <text>7,8-dihydropteroate + L-glutamate + ATP = 7,8-dihydrofolate + ADP + phosphate + H(+)</text>
        <dbReference type="Rhea" id="RHEA:23584"/>
        <dbReference type="ChEBI" id="CHEBI:15378"/>
        <dbReference type="ChEBI" id="CHEBI:17839"/>
        <dbReference type="ChEBI" id="CHEBI:29985"/>
        <dbReference type="ChEBI" id="CHEBI:30616"/>
        <dbReference type="ChEBI" id="CHEBI:43474"/>
        <dbReference type="ChEBI" id="CHEBI:57451"/>
        <dbReference type="ChEBI" id="CHEBI:456216"/>
        <dbReference type="EC" id="6.3.2.12"/>
    </reaction>
</comment>
<dbReference type="KEGG" id="kga:ST1E_0621"/>
<keyword evidence="13 23" id="KW-0067">ATP-binding</keyword>
<evidence type="ECO:0000256" key="9">
    <source>
        <dbReference type="ARBA" id="ARBA00019357"/>
    </source>
</evidence>
<evidence type="ECO:0000259" key="24">
    <source>
        <dbReference type="Pfam" id="PF02875"/>
    </source>
</evidence>
<proteinExistence type="inferred from homology"/>
<keyword evidence="11" id="KW-0479">Metal-binding</keyword>
<evidence type="ECO:0000256" key="15">
    <source>
        <dbReference type="ARBA" id="ARBA00022909"/>
    </source>
</evidence>
<dbReference type="GO" id="GO:0004326">
    <property type="term" value="F:tetrahydrofolylpolyglutamate synthase activity"/>
    <property type="evidence" value="ECO:0007669"/>
    <property type="project" value="UniProtKB-EC"/>
</dbReference>
<evidence type="ECO:0000256" key="6">
    <source>
        <dbReference type="ARBA" id="ARBA00011245"/>
    </source>
</evidence>
<evidence type="ECO:0000256" key="17">
    <source>
        <dbReference type="ARBA" id="ARBA00030592"/>
    </source>
</evidence>
<dbReference type="SUPFAM" id="SSF53623">
    <property type="entry name" value="MurD-like peptide ligases, catalytic domain"/>
    <property type="match status" value="1"/>
</dbReference>
<dbReference type="FunFam" id="3.40.1190.10:FF:000004">
    <property type="entry name" value="Dihydrofolate synthase/folylpolyglutamate synthase"/>
    <property type="match status" value="1"/>
</dbReference>
<evidence type="ECO:0000256" key="2">
    <source>
        <dbReference type="ARBA" id="ARBA00002714"/>
    </source>
</evidence>
<comment type="pathway">
    <text evidence="4">Cofactor biosynthesis; tetrahydrofolylpolyglutamate biosynthesis.</text>
</comment>